<dbReference type="GO" id="GO:0005840">
    <property type="term" value="C:ribosome"/>
    <property type="evidence" value="ECO:0007669"/>
    <property type="project" value="TreeGrafter"/>
</dbReference>
<keyword evidence="2" id="KW-0378">Hydrolase</keyword>
<dbReference type="InterPro" id="IPR044742">
    <property type="entry name" value="DEAD/DEAH_RhlB"/>
</dbReference>
<dbReference type="SMART" id="SM00490">
    <property type="entry name" value="HELICc"/>
    <property type="match status" value="1"/>
</dbReference>
<dbReference type="EMBL" id="QNRI01000002">
    <property type="protein sequence ID" value="RBP00666.1"/>
    <property type="molecule type" value="Genomic_DNA"/>
</dbReference>
<dbReference type="PANTHER" id="PTHR47963">
    <property type="entry name" value="DEAD-BOX ATP-DEPENDENT RNA HELICASE 47, MITOCHONDRIAL"/>
    <property type="match status" value="1"/>
</dbReference>
<dbReference type="CDD" id="cd18787">
    <property type="entry name" value="SF2_C_DEAD"/>
    <property type="match status" value="1"/>
</dbReference>
<evidence type="ECO:0000256" key="1">
    <source>
        <dbReference type="ARBA" id="ARBA00022741"/>
    </source>
</evidence>
<dbReference type="PROSITE" id="PS51194">
    <property type="entry name" value="HELICASE_CTER"/>
    <property type="match status" value="1"/>
</dbReference>
<keyword evidence="3 7" id="KW-0347">Helicase</keyword>
<dbReference type="SUPFAM" id="SSF52540">
    <property type="entry name" value="P-loop containing nucleoside triphosphate hydrolases"/>
    <property type="match status" value="1"/>
</dbReference>
<dbReference type="PANTHER" id="PTHR47963:SF7">
    <property type="entry name" value="ATP-DEPENDENT RNA HELICASE YFML-RELATED"/>
    <property type="match status" value="1"/>
</dbReference>
<evidence type="ECO:0000259" key="5">
    <source>
        <dbReference type="PROSITE" id="PS51192"/>
    </source>
</evidence>
<dbReference type="GO" id="GO:0005829">
    <property type="term" value="C:cytosol"/>
    <property type="evidence" value="ECO:0007669"/>
    <property type="project" value="TreeGrafter"/>
</dbReference>
<evidence type="ECO:0000256" key="2">
    <source>
        <dbReference type="ARBA" id="ARBA00022801"/>
    </source>
</evidence>
<dbReference type="InterPro" id="IPR027417">
    <property type="entry name" value="P-loop_NTPase"/>
</dbReference>
<keyword evidence="8" id="KW-1185">Reference proteome</keyword>
<dbReference type="GO" id="GO:0005524">
    <property type="term" value="F:ATP binding"/>
    <property type="evidence" value="ECO:0007669"/>
    <property type="project" value="UniProtKB-KW"/>
</dbReference>
<evidence type="ECO:0000313" key="8">
    <source>
        <dbReference type="Proteomes" id="UP000252254"/>
    </source>
</evidence>
<dbReference type="CDD" id="cd00268">
    <property type="entry name" value="DEADc"/>
    <property type="match status" value="1"/>
</dbReference>
<name>A0A366EF68_9BACI</name>
<organism evidence="7 8">
    <name type="scientific">Paraliobacillus ryukyuensis</name>
    <dbReference type="NCBI Taxonomy" id="200904"/>
    <lineage>
        <taxon>Bacteria</taxon>
        <taxon>Bacillati</taxon>
        <taxon>Bacillota</taxon>
        <taxon>Bacilli</taxon>
        <taxon>Bacillales</taxon>
        <taxon>Bacillaceae</taxon>
        <taxon>Paraliobacillus</taxon>
    </lineage>
</organism>
<dbReference type="RefSeq" id="WP_245911303.1">
    <property type="nucleotide sequence ID" value="NZ_BAABQN010000002.1"/>
</dbReference>
<feature type="domain" description="Helicase C-terminal" evidence="6">
    <location>
        <begin position="211"/>
        <end position="371"/>
    </location>
</feature>
<dbReference type="GO" id="GO:0003724">
    <property type="term" value="F:RNA helicase activity"/>
    <property type="evidence" value="ECO:0007669"/>
    <property type="project" value="TreeGrafter"/>
</dbReference>
<dbReference type="PROSITE" id="PS51192">
    <property type="entry name" value="HELICASE_ATP_BIND_1"/>
    <property type="match status" value="1"/>
</dbReference>
<evidence type="ECO:0000259" key="6">
    <source>
        <dbReference type="PROSITE" id="PS51194"/>
    </source>
</evidence>
<proteinExistence type="predicted"/>
<keyword evidence="4" id="KW-0067">ATP-binding</keyword>
<dbReference type="Gene3D" id="3.40.50.300">
    <property type="entry name" value="P-loop containing nucleotide triphosphate hydrolases"/>
    <property type="match status" value="2"/>
</dbReference>
<dbReference type="InterPro" id="IPR014001">
    <property type="entry name" value="Helicase_ATP-bd"/>
</dbReference>
<keyword evidence="1" id="KW-0547">Nucleotide-binding</keyword>
<dbReference type="STRING" id="200904.GCA_900168775_00689"/>
<comment type="caution">
    <text evidence="7">The sequence shown here is derived from an EMBL/GenBank/DDBJ whole genome shotgun (WGS) entry which is preliminary data.</text>
</comment>
<evidence type="ECO:0000256" key="3">
    <source>
        <dbReference type="ARBA" id="ARBA00022806"/>
    </source>
</evidence>
<dbReference type="SMART" id="SM00487">
    <property type="entry name" value="DEXDc"/>
    <property type="match status" value="1"/>
</dbReference>
<dbReference type="InterPro" id="IPR050547">
    <property type="entry name" value="DEAD_box_RNA_helicases"/>
</dbReference>
<feature type="domain" description="Helicase ATP-binding" evidence="5">
    <location>
        <begin position="30"/>
        <end position="200"/>
    </location>
</feature>
<sequence length="373" mass="41633">MFTDNLQPFLQEAWKSAQFTAPLPIQEQTFNAIYDGRDIVAVSPTGSGKTVAYLIPLLEKIDPTIKQAQVLILASSQELAAQIHQVVRQWTVGSAINSIMLIGGANIKRQIEKLKKKPQIVVGTPGRVLELIKQKKFKVHELNGIVLDEADQLLVPEHRNDLFGIIKATPNERQLLLFSATIDEALAEESQRFMDKPEVIRIDQEEAGTPHVSYEYLRCEERKKIDVLRSLARHSEEQMLVFFDNIGDLNVTAEKLTYMGISVEPLHGEVGKQQRERAIRLFSKGEVQLLLATDVAARGLDVKGLSSVIQMDVPREADSYLHRAGRTGRVGSTGGMVLSLVTDAELKKLDQLTETLAIDVQERVLQKGKLVDK</sequence>
<dbReference type="GO" id="GO:0033592">
    <property type="term" value="F:RNA strand annealing activity"/>
    <property type="evidence" value="ECO:0007669"/>
    <property type="project" value="TreeGrafter"/>
</dbReference>
<accession>A0A366EF68</accession>
<evidence type="ECO:0000313" key="7">
    <source>
        <dbReference type="EMBL" id="RBP00666.1"/>
    </source>
</evidence>
<dbReference type="Pfam" id="PF00270">
    <property type="entry name" value="DEAD"/>
    <property type="match status" value="1"/>
</dbReference>
<dbReference type="GO" id="GO:0009409">
    <property type="term" value="P:response to cold"/>
    <property type="evidence" value="ECO:0007669"/>
    <property type="project" value="TreeGrafter"/>
</dbReference>
<dbReference type="InterPro" id="IPR001650">
    <property type="entry name" value="Helicase_C-like"/>
</dbReference>
<dbReference type="InterPro" id="IPR011545">
    <property type="entry name" value="DEAD/DEAH_box_helicase_dom"/>
</dbReference>
<evidence type="ECO:0000256" key="4">
    <source>
        <dbReference type="ARBA" id="ARBA00022840"/>
    </source>
</evidence>
<gene>
    <name evidence="7" type="ORF">DES48_102432</name>
</gene>
<reference evidence="7 8" key="1">
    <citation type="submission" date="2018-06" db="EMBL/GenBank/DDBJ databases">
        <title>Genomic Encyclopedia of Type Strains, Phase IV (KMG-IV): sequencing the most valuable type-strain genomes for metagenomic binning, comparative biology and taxonomic classification.</title>
        <authorList>
            <person name="Goeker M."/>
        </authorList>
    </citation>
    <scope>NUCLEOTIDE SEQUENCE [LARGE SCALE GENOMIC DNA]</scope>
    <source>
        <strain evidence="7 8">DSM 15140</strain>
    </source>
</reference>
<protein>
    <submittedName>
        <fullName evidence="7">Superfamily II DNA/RNA helicase</fullName>
    </submittedName>
</protein>
<dbReference type="AlphaFoldDB" id="A0A366EF68"/>
<dbReference type="GO" id="GO:0016787">
    <property type="term" value="F:hydrolase activity"/>
    <property type="evidence" value="ECO:0007669"/>
    <property type="project" value="UniProtKB-KW"/>
</dbReference>
<dbReference type="Proteomes" id="UP000252254">
    <property type="component" value="Unassembled WGS sequence"/>
</dbReference>
<dbReference type="Pfam" id="PF00271">
    <property type="entry name" value="Helicase_C"/>
    <property type="match status" value="1"/>
</dbReference>